<reference evidence="1" key="1">
    <citation type="submission" date="2024-02" db="EMBL/GenBank/DDBJ databases">
        <title>Metagenome Assembled Genome of Zalaria obscura JY119.</title>
        <authorList>
            <person name="Vighnesh L."/>
            <person name="Jagadeeshwari U."/>
            <person name="Venkata Ramana C."/>
            <person name="Sasikala C."/>
        </authorList>
    </citation>
    <scope>NUCLEOTIDE SEQUENCE</scope>
    <source>
        <strain evidence="1">JY119</strain>
    </source>
</reference>
<dbReference type="EMBL" id="JAMKPW020000007">
    <property type="protein sequence ID" value="KAK8216696.1"/>
    <property type="molecule type" value="Genomic_DNA"/>
</dbReference>
<dbReference type="Proteomes" id="UP001320706">
    <property type="component" value="Unassembled WGS sequence"/>
</dbReference>
<keyword evidence="2" id="KW-1185">Reference proteome</keyword>
<comment type="caution">
    <text evidence="1">The sequence shown here is derived from an EMBL/GenBank/DDBJ whole genome shotgun (WGS) entry which is preliminary data.</text>
</comment>
<evidence type="ECO:0000313" key="2">
    <source>
        <dbReference type="Proteomes" id="UP001320706"/>
    </source>
</evidence>
<organism evidence="1 2">
    <name type="scientific">Zalaria obscura</name>
    <dbReference type="NCBI Taxonomy" id="2024903"/>
    <lineage>
        <taxon>Eukaryota</taxon>
        <taxon>Fungi</taxon>
        <taxon>Dikarya</taxon>
        <taxon>Ascomycota</taxon>
        <taxon>Pezizomycotina</taxon>
        <taxon>Dothideomycetes</taxon>
        <taxon>Dothideomycetidae</taxon>
        <taxon>Dothideales</taxon>
        <taxon>Zalariaceae</taxon>
        <taxon>Zalaria</taxon>
    </lineage>
</organism>
<gene>
    <name evidence="1" type="ORF">M8818_001659</name>
</gene>
<sequence length="919" mass="100981">MATYIAPNLDARKSLCFMQLTDSTVIHDSDKDFDQELGKWYPKSESRLLEGLVRLKDTLKSCTTDDFWAMVTEGMAELLGAQMSFVSKRILVDEHDSAIEMPPIGETGSCLMASAFHFTTAKGDKSTLKAFKYHAYGCPCGYMRHDKIFVVPERMNEKIRDNPNNLPFVDDSYIGLPLFAEGKCFAHFGLVWSKDGAAARKYSWAIIELFLHSLEDQILQKLLEGSNFVKSDPTPAERNRIIPHEAVTAAQSLKPYARSLSHELRTPMQGVVGMLDVMYATVQEAAEGQRDRNVRAVFEQLKENIEIVQDSSRRAVEAADNVVHAYDMDMSVPDGPSDLTQDDPDEPASAVHERPEILVAGSNLPIMRPNKRRRDERADQADSPSKVQKTLSSWAAKADPSEDLKHGFHEAEREALLERRRSSGSVASVATFASRDAAGTPMPPERSIAPGLRHTNLRNVIQYVVAEGLKVGGRPDSAIACETDTGEMIEVRTKNGSGEPKTKMIEWSVDPGVPETMFIDEKDLGKLVSCVFLNANKFTEEGRIYISANMGSKSRFVVIRVKDTGPGIPAAFLPKLFKPFSREDVSLTRQSEGLGLGLMVAKGIARKLGGDLLCIHADTSELNHGSEFEMRVPVNAGESISRASSPFHTPAPHNIRNSSSVEATETATPIQLPNSSRRRTSTDASTRRPHASSDSPPLLTSAPTSTESISPMKTSPGPATLVPNTRQHFTIPFPPITPATKNRLAEATKRRPSMRKGSATAEAIDRNLAAKYPLTFLVAEDNKINRKLLVSMLSKFGYKTIHEAYDGAEAVRQMQLHGHGGTGQGNGIDVVLMDLWMPFMDGYEATEKILSMPRNGNGRSGPTVLAVTADVTDGALERAAKVGMKGFMTKPFKLLDLQRLILEYCARSAHEEGNSPLQQ</sequence>
<proteinExistence type="predicted"/>
<protein>
    <submittedName>
        <fullName evidence="1">Uncharacterized protein</fullName>
    </submittedName>
</protein>
<evidence type="ECO:0000313" key="1">
    <source>
        <dbReference type="EMBL" id="KAK8216696.1"/>
    </source>
</evidence>
<accession>A0ACC3SJE9</accession>
<name>A0ACC3SJE9_9PEZI</name>